<evidence type="ECO:0000256" key="2">
    <source>
        <dbReference type="SAM" id="Phobius"/>
    </source>
</evidence>
<keyword evidence="2" id="KW-0812">Transmembrane</keyword>
<dbReference type="InterPro" id="IPR002123">
    <property type="entry name" value="Plipid/glycerol_acylTrfase"/>
</dbReference>
<keyword evidence="5" id="KW-1185">Reference proteome</keyword>
<dbReference type="GO" id="GO:0016287">
    <property type="term" value="F:glycerone-phosphate O-acyltransferase activity"/>
    <property type="evidence" value="ECO:0007669"/>
    <property type="project" value="TreeGrafter"/>
</dbReference>
<protein>
    <submittedName>
        <fullName evidence="4">SPOSA6832_03485-mRNA-1:cds</fullName>
    </submittedName>
</protein>
<name>A0A0D6EP86_SPOSA</name>
<feature type="region of interest" description="Disordered" evidence="1">
    <location>
        <begin position="533"/>
        <end position="553"/>
    </location>
</feature>
<sequence length="636" mass="70424">MVFGPTHTLLRGLAGFAFKSFWYSVEVHCDDGRRPEDVVPDEGTPMIVVANHWNSAADVAVLSIYFPHYRKLHYWAKSTLFAPGLPKKILLDAGNIPVDRKTKAKFHPLTSSFDSYTVPNLPVLKDGASWAALEYAKNIRDPMHRRTLSDGTFTDSEPQDVIICIAGIAYSDKTKYRSCAVMEFGTTISVEPYVDEFLIEPRSAVKKLTQRIHDELVKVTVNAPDWDSRHAATMARKILWPDDRKMPLRHLREIDQTLIDLFSSPDLSPSHLRLKRLLIVYRDALNSNSLSHLSLSSLPLPATLDPSVPHPFPTRARVLGSVLLSTLSCLLRLPFFLLPLLVHLPIYLFSRYASSGALEEDQAQNKVFVGLVFALGTYAAFFGVACALLWVSLPYGGAILVAAAGTIAFVAYHNRLVDDNYRKFQRLLALWRVLIGLWSPIAHSEASQLLHSVHPRLSSSYFDGHHTEATDGEESDPGFLSNSFSSANGTTPAGPRSGGRRSRVALPSPALFSEEDRLLGGFDFSHHHLEDEALADGDSLPGPRGPQRRRSRAREVRRLLSLRSVAVAALREALFGEEEDEFGDFERLPETLAESSRSGAARTGDESGRKAREVGERMREWGWVGGAGLGGPAKLT</sequence>
<feature type="region of interest" description="Disordered" evidence="1">
    <location>
        <begin position="585"/>
        <end position="614"/>
    </location>
</feature>
<feature type="domain" description="Phospholipid/glycerol acyltransferase" evidence="3">
    <location>
        <begin position="41"/>
        <end position="105"/>
    </location>
</feature>
<dbReference type="PANTHER" id="PTHR31605">
    <property type="entry name" value="GLYCEROL-3-PHOSPHATE O-ACYLTRANSFERASE 1"/>
    <property type="match status" value="1"/>
</dbReference>
<accession>A0A0D6EP86</accession>
<reference evidence="5" key="1">
    <citation type="submission" date="2015-02" db="EMBL/GenBank/DDBJ databases">
        <authorList>
            <person name="Gon?alves P."/>
        </authorList>
    </citation>
    <scope>NUCLEOTIDE SEQUENCE [LARGE SCALE GENOMIC DNA]</scope>
</reference>
<gene>
    <name evidence="4" type="primary">SPOSA6832_03485</name>
</gene>
<evidence type="ECO:0000256" key="1">
    <source>
        <dbReference type="SAM" id="MobiDB-lite"/>
    </source>
</evidence>
<dbReference type="GO" id="GO:0004366">
    <property type="term" value="F:glycerol-3-phosphate O-acyltransferase activity"/>
    <property type="evidence" value="ECO:0007669"/>
    <property type="project" value="TreeGrafter"/>
</dbReference>
<dbReference type="PANTHER" id="PTHR31605:SF0">
    <property type="entry name" value="GLYCEROL-3-PHOSPHATE O-ACYLTRANSFERASE 1"/>
    <property type="match status" value="1"/>
</dbReference>
<evidence type="ECO:0000313" key="5">
    <source>
        <dbReference type="Proteomes" id="UP000243876"/>
    </source>
</evidence>
<feature type="non-terminal residue" evidence="4">
    <location>
        <position position="1"/>
    </location>
</feature>
<evidence type="ECO:0000313" key="4">
    <source>
        <dbReference type="EMBL" id="CEQ41734.1"/>
    </source>
</evidence>
<keyword evidence="2" id="KW-1133">Transmembrane helix</keyword>
<dbReference type="EMBL" id="CENE01000017">
    <property type="protein sequence ID" value="CEQ41734.1"/>
    <property type="molecule type" value="Genomic_DNA"/>
</dbReference>
<proteinExistence type="predicted"/>
<keyword evidence="2" id="KW-0472">Membrane</keyword>
<organism evidence="4 5">
    <name type="scientific">Sporidiobolus salmonicolor</name>
    <name type="common">Yeast-like fungus</name>
    <name type="synonym">Sporobolomyces salmonicolor</name>
    <dbReference type="NCBI Taxonomy" id="5005"/>
    <lineage>
        <taxon>Eukaryota</taxon>
        <taxon>Fungi</taxon>
        <taxon>Dikarya</taxon>
        <taxon>Basidiomycota</taxon>
        <taxon>Pucciniomycotina</taxon>
        <taxon>Microbotryomycetes</taxon>
        <taxon>Sporidiobolales</taxon>
        <taxon>Sporidiobolaceae</taxon>
        <taxon>Sporobolomyces</taxon>
    </lineage>
</organism>
<dbReference type="Proteomes" id="UP000243876">
    <property type="component" value="Unassembled WGS sequence"/>
</dbReference>
<feature type="transmembrane region" description="Helical" evidence="2">
    <location>
        <begin position="396"/>
        <end position="412"/>
    </location>
</feature>
<dbReference type="InterPro" id="IPR052744">
    <property type="entry name" value="GPAT/DAPAT"/>
</dbReference>
<feature type="compositionally biased region" description="Basic and acidic residues" evidence="1">
    <location>
        <begin position="603"/>
        <end position="614"/>
    </location>
</feature>
<dbReference type="GO" id="GO:0008654">
    <property type="term" value="P:phospholipid biosynthetic process"/>
    <property type="evidence" value="ECO:0007669"/>
    <property type="project" value="TreeGrafter"/>
</dbReference>
<evidence type="ECO:0000259" key="3">
    <source>
        <dbReference type="Pfam" id="PF01553"/>
    </source>
</evidence>
<dbReference type="OrthoDB" id="1044435at2759"/>
<dbReference type="Pfam" id="PF01553">
    <property type="entry name" value="Acyltransferase"/>
    <property type="match status" value="1"/>
</dbReference>
<dbReference type="SUPFAM" id="SSF69593">
    <property type="entry name" value="Glycerol-3-phosphate (1)-acyltransferase"/>
    <property type="match status" value="1"/>
</dbReference>
<feature type="transmembrane region" description="Helical" evidence="2">
    <location>
        <begin position="367"/>
        <end position="390"/>
    </location>
</feature>
<feature type="region of interest" description="Disordered" evidence="1">
    <location>
        <begin position="464"/>
        <end position="504"/>
    </location>
</feature>
<feature type="transmembrane region" description="Helical" evidence="2">
    <location>
        <begin position="322"/>
        <end position="346"/>
    </location>
</feature>
<dbReference type="AlphaFoldDB" id="A0A0D6EP86"/>